<dbReference type="InterPro" id="IPR013083">
    <property type="entry name" value="Znf_RING/FYVE/PHD"/>
</dbReference>
<sequence length="160" mass="17660">MLWRKKNTQRESPGVGISGQEGSPRSGGTGTAESGKTEHQDGESPNPNDASKIDLPEGQPGSTVVNAQADVQHFKLLKWNACAFWSWDVIHDTCVICRNAMMSLCIHCQAKIGTSPLDEICAVAWGVCNHAYHLHCIKRWLESSAHPRCPLDNSEWEFSM</sequence>
<name>A0A5K3F0S8_MESCO</name>
<protein>
    <submittedName>
        <fullName evidence="14">RING-type domain-containing protein</fullName>
    </submittedName>
</protein>
<evidence type="ECO:0000256" key="1">
    <source>
        <dbReference type="ARBA" id="ARBA00004123"/>
    </source>
</evidence>
<dbReference type="Gene3D" id="3.30.40.10">
    <property type="entry name" value="Zinc/RING finger domain, C3HC4 (zinc finger)"/>
    <property type="match status" value="1"/>
</dbReference>
<evidence type="ECO:0000256" key="6">
    <source>
        <dbReference type="ARBA" id="ARBA00022723"/>
    </source>
</evidence>
<evidence type="ECO:0000256" key="10">
    <source>
        <dbReference type="ARBA" id="ARBA00023242"/>
    </source>
</evidence>
<dbReference type="SUPFAM" id="SSF57850">
    <property type="entry name" value="RING/U-box"/>
    <property type="match status" value="1"/>
</dbReference>
<dbReference type="GO" id="GO:0005634">
    <property type="term" value="C:nucleus"/>
    <property type="evidence" value="ECO:0007669"/>
    <property type="project" value="UniProtKB-SubCell"/>
</dbReference>
<dbReference type="InterPro" id="IPR051031">
    <property type="entry name" value="RING-box_E3_Ubiquitin_Ligase"/>
</dbReference>
<keyword evidence="5" id="KW-0963">Cytoplasm</keyword>
<keyword evidence="10" id="KW-0539">Nucleus</keyword>
<evidence type="ECO:0000256" key="12">
    <source>
        <dbReference type="SAM" id="MobiDB-lite"/>
    </source>
</evidence>
<dbReference type="GO" id="GO:0005737">
    <property type="term" value="C:cytoplasm"/>
    <property type="evidence" value="ECO:0007669"/>
    <property type="project" value="UniProtKB-SubCell"/>
</dbReference>
<evidence type="ECO:0000256" key="5">
    <source>
        <dbReference type="ARBA" id="ARBA00022490"/>
    </source>
</evidence>
<comment type="subcellular location">
    <subcellularLocation>
        <location evidence="2">Cytoplasm</location>
    </subcellularLocation>
    <subcellularLocation>
        <location evidence="1">Nucleus</location>
    </subcellularLocation>
</comment>
<dbReference type="AlphaFoldDB" id="A0A5K3F0S8"/>
<dbReference type="PANTHER" id="PTHR11210">
    <property type="entry name" value="RING BOX"/>
    <property type="match status" value="1"/>
</dbReference>
<dbReference type="PROSITE" id="PS50089">
    <property type="entry name" value="ZF_RING_2"/>
    <property type="match status" value="1"/>
</dbReference>
<dbReference type="GO" id="GO:0008270">
    <property type="term" value="F:zinc ion binding"/>
    <property type="evidence" value="ECO:0007669"/>
    <property type="project" value="UniProtKB-KW"/>
</dbReference>
<dbReference type="Pfam" id="PF12678">
    <property type="entry name" value="zf-rbx1"/>
    <property type="match status" value="1"/>
</dbReference>
<evidence type="ECO:0000256" key="2">
    <source>
        <dbReference type="ARBA" id="ARBA00004496"/>
    </source>
</evidence>
<evidence type="ECO:0000313" key="14">
    <source>
        <dbReference type="WBParaSite" id="MCU_004646-RA"/>
    </source>
</evidence>
<evidence type="ECO:0000259" key="13">
    <source>
        <dbReference type="PROSITE" id="PS50089"/>
    </source>
</evidence>
<dbReference type="InterPro" id="IPR001841">
    <property type="entry name" value="Znf_RING"/>
</dbReference>
<comment type="pathway">
    <text evidence="3">Protein modification; protein ubiquitination.</text>
</comment>
<accession>A0A5K3F0S8</accession>
<organism evidence="14">
    <name type="scientific">Mesocestoides corti</name>
    <name type="common">Flatworm</name>
    <dbReference type="NCBI Taxonomy" id="53468"/>
    <lineage>
        <taxon>Eukaryota</taxon>
        <taxon>Metazoa</taxon>
        <taxon>Spiralia</taxon>
        <taxon>Lophotrochozoa</taxon>
        <taxon>Platyhelminthes</taxon>
        <taxon>Cestoda</taxon>
        <taxon>Eucestoda</taxon>
        <taxon>Cyclophyllidea</taxon>
        <taxon>Mesocestoididae</taxon>
        <taxon>Mesocestoides</taxon>
    </lineage>
</organism>
<keyword evidence="6" id="KW-0479">Metal-binding</keyword>
<dbReference type="InterPro" id="IPR024766">
    <property type="entry name" value="Znf_RING_H2"/>
</dbReference>
<evidence type="ECO:0000256" key="7">
    <source>
        <dbReference type="ARBA" id="ARBA00022771"/>
    </source>
</evidence>
<dbReference type="GO" id="GO:0031461">
    <property type="term" value="C:cullin-RING ubiquitin ligase complex"/>
    <property type="evidence" value="ECO:0007669"/>
    <property type="project" value="UniProtKB-ARBA"/>
</dbReference>
<evidence type="ECO:0000256" key="8">
    <source>
        <dbReference type="ARBA" id="ARBA00022786"/>
    </source>
</evidence>
<evidence type="ECO:0000256" key="11">
    <source>
        <dbReference type="PROSITE-ProRule" id="PRU00175"/>
    </source>
</evidence>
<feature type="region of interest" description="Disordered" evidence="12">
    <location>
        <begin position="1"/>
        <end position="62"/>
    </location>
</feature>
<keyword evidence="7 11" id="KW-0863">Zinc-finger</keyword>
<keyword evidence="9" id="KW-0862">Zinc</keyword>
<feature type="domain" description="RING-type" evidence="13">
    <location>
        <begin position="105"/>
        <end position="153"/>
    </location>
</feature>
<comment type="similarity">
    <text evidence="4">Belongs to the RING-box family.</text>
</comment>
<evidence type="ECO:0000256" key="9">
    <source>
        <dbReference type="ARBA" id="ARBA00022833"/>
    </source>
</evidence>
<evidence type="ECO:0000256" key="3">
    <source>
        <dbReference type="ARBA" id="ARBA00004906"/>
    </source>
</evidence>
<proteinExistence type="inferred from homology"/>
<dbReference type="WBParaSite" id="MCU_004646-RA">
    <property type="protein sequence ID" value="MCU_004646-RA"/>
    <property type="gene ID" value="MCU_004646"/>
</dbReference>
<keyword evidence="8" id="KW-0833">Ubl conjugation pathway</keyword>
<evidence type="ECO:0000256" key="4">
    <source>
        <dbReference type="ARBA" id="ARBA00009273"/>
    </source>
</evidence>
<reference evidence="14" key="1">
    <citation type="submission" date="2019-11" db="UniProtKB">
        <authorList>
            <consortium name="WormBaseParasite"/>
        </authorList>
    </citation>
    <scope>IDENTIFICATION</scope>
</reference>